<dbReference type="InterPro" id="IPR002563">
    <property type="entry name" value="Flavin_Rdtase-like_dom"/>
</dbReference>
<dbReference type="RefSeq" id="WP_184707151.1">
    <property type="nucleotide sequence ID" value="NZ_JACHBG010000010.1"/>
</dbReference>
<comment type="similarity">
    <text evidence="3">Belongs to the flavoredoxin family.</text>
</comment>
<evidence type="ECO:0000256" key="2">
    <source>
        <dbReference type="ARBA" id="ARBA00022630"/>
    </source>
</evidence>
<dbReference type="InterPro" id="IPR052174">
    <property type="entry name" value="Flavoredoxin"/>
</dbReference>
<dbReference type="AlphaFoldDB" id="A0A7X0IVM6"/>
<dbReference type="Proteomes" id="UP000565576">
    <property type="component" value="Unassembled WGS sequence"/>
</dbReference>
<dbReference type="GO" id="GO:0016646">
    <property type="term" value="F:oxidoreductase activity, acting on the CH-NH group of donors, NAD or NADP as acceptor"/>
    <property type="evidence" value="ECO:0007669"/>
    <property type="project" value="UniProtKB-ARBA"/>
</dbReference>
<dbReference type="InterPro" id="IPR012349">
    <property type="entry name" value="Split_barrel_FMN-bd"/>
</dbReference>
<comment type="cofactor">
    <cofactor evidence="1">
        <name>FMN</name>
        <dbReference type="ChEBI" id="CHEBI:58210"/>
    </cofactor>
</comment>
<keyword evidence="2" id="KW-0285">Flavoprotein</keyword>
<evidence type="ECO:0000256" key="3">
    <source>
        <dbReference type="ARBA" id="ARBA00038054"/>
    </source>
</evidence>
<gene>
    <name evidence="5" type="ORF">GGD46_004126</name>
</gene>
<comment type="caution">
    <text evidence="5">The sequence shown here is derived from an EMBL/GenBank/DDBJ whole genome shotgun (WGS) entry which is preliminary data.</text>
</comment>
<dbReference type="EMBL" id="JACHBG010000010">
    <property type="protein sequence ID" value="MBB6486827.1"/>
    <property type="molecule type" value="Genomic_DNA"/>
</dbReference>
<reference evidence="5 6" key="1">
    <citation type="submission" date="2020-08" db="EMBL/GenBank/DDBJ databases">
        <title>Genomic Encyclopedia of Type Strains, Phase IV (KMG-V): Genome sequencing to study the core and pangenomes of soil and plant-associated prokaryotes.</title>
        <authorList>
            <person name="Whitman W."/>
        </authorList>
    </citation>
    <scope>NUCLEOTIDE SEQUENCE [LARGE SCALE GENOMIC DNA]</scope>
    <source>
        <strain evidence="5 6">SEMIA 4060</strain>
    </source>
</reference>
<protein>
    <submittedName>
        <fullName evidence="5">Flavin reductase (DIM6/NTAB) family NADH-FMN oxidoreductase RutF</fullName>
    </submittedName>
</protein>
<dbReference type="GO" id="GO:0010181">
    <property type="term" value="F:FMN binding"/>
    <property type="evidence" value="ECO:0007669"/>
    <property type="project" value="InterPro"/>
</dbReference>
<evidence type="ECO:0000256" key="1">
    <source>
        <dbReference type="ARBA" id="ARBA00001917"/>
    </source>
</evidence>
<evidence type="ECO:0000259" key="4">
    <source>
        <dbReference type="SMART" id="SM00903"/>
    </source>
</evidence>
<dbReference type="Gene3D" id="2.30.110.10">
    <property type="entry name" value="Electron Transport, Fmn-binding Protein, Chain A"/>
    <property type="match status" value="1"/>
</dbReference>
<evidence type="ECO:0000313" key="6">
    <source>
        <dbReference type="Proteomes" id="UP000565576"/>
    </source>
</evidence>
<name>A0A7X0IVM6_9HYPH</name>
<organism evidence="5 6">
    <name type="scientific">Rhizobium lusitanum</name>
    <dbReference type="NCBI Taxonomy" id="293958"/>
    <lineage>
        <taxon>Bacteria</taxon>
        <taxon>Pseudomonadati</taxon>
        <taxon>Pseudomonadota</taxon>
        <taxon>Alphaproteobacteria</taxon>
        <taxon>Hyphomicrobiales</taxon>
        <taxon>Rhizobiaceae</taxon>
        <taxon>Rhizobium/Agrobacterium group</taxon>
        <taxon>Rhizobium</taxon>
    </lineage>
</organism>
<dbReference type="PANTHER" id="PTHR43567:SF1">
    <property type="entry name" value="FLAVOREDOXIN"/>
    <property type="match status" value="1"/>
</dbReference>
<proteinExistence type="inferred from homology"/>
<feature type="domain" description="Flavin reductase like" evidence="4">
    <location>
        <begin position="15"/>
        <end position="157"/>
    </location>
</feature>
<dbReference type="SMART" id="SM00903">
    <property type="entry name" value="Flavin_Reduct"/>
    <property type="match status" value="1"/>
</dbReference>
<dbReference type="Pfam" id="PF01613">
    <property type="entry name" value="Flavin_Reduct"/>
    <property type="match status" value="1"/>
</dbReference>
<dbReference type="PANTHER" id="PTHR43567">
    <property type="entry name" value="FLAVOREDOXIN-RELATED-RELATED"/>
    <property type="match status" value="1"/>
</dbReference>
<accession>A0A7X0IVM6</accession>
<evidence type="ECO:0000313" key="5">
    <source>
        <dbReference type="EMBL" id="MBB6486827.1"/>
    </source>
</evidence>
<dbReference type="SUPFAM" id="SSF50475">
    <property type="entry name" value="FMN-binding split barrel"/>
    <property type="match status" value="1"/>
</dbReference>
<sequence>MNEHVKPVELRKAFRLVNHGPTVLLSARNGSVDNVMAVAWCCGLDIDPPKLTVVVDTIAHTRSLIESSGVFVVQVPTVAQLELTREVGSRTLYKEPDKLRNSGVSICEMAGHDLPFVEGCSAWLACRLISEPHIQDAYDLFIAEVIAAWADDRVFRDGHWHFETAGPEWRSLHHVAGGHFYAIGEAFPADSNGG</sequence>